<keyword evidence="2" id="KW-1185">Reference proteome</keyword>
<protein>
    <submittedName>
        <fullName evidence="1">Uncharacterized protein</fullName>
    </submittedName>
</protein>
<dbReference type="RefSeq" id="WP_253671902.1">
    <property type="nucleotide sequence ID" value="NZ_JAMTCP010000035.1"/>
</dbReference>
<sequence>MKTTTTRRLASGPQTWVLPAHVALTRLATHAGLHRLTLDTVDVGVPLYGASDTPPYGLAILCASARDLTAWARSIPGAQLMLRVHAERLILGLYGEIDTMPVRVRVLLRRDYDVTVPDGAEDGYVRIAIDQVVAFAQCTGSAQ</sequence>
<dbReference type="Proteomes" id="UP001205311">
    <property type="component" value="Unassembled WGS sequence"/>
</dbReference>
<organism evidence="1 2">
    <name type="scientific">Streptoalloteichus tenebrarius (strain ATCC 17920 / DSM 40477 / JCM 4838 / CBS 697.72 / NBRC 16177 / NCIMB 11028 / NRRL B-12390 / A12253. 1 / ISP 5477)</name>
    <name type="common">Streptomyces tenebrarius</name>
    <dbReference type="NCBI Taxonomy" id="1933"/>
    <lineage>
        <taxon>Bacteria</taxon>
        <taxon>Bacillati</taxon>
        <taxon>Actinomycetota</taxon>
        <taxon>Actinomycetes</taxon>
        <taxon>Pseudonocardiales</taxon>
        <taxon>Pseudonocardiaceae</taxon>
        <taxon>Streptoalloteichus</taxon>
    </lineage>
</organism>
<name>A0ABT1HZU9_STRSD</name>
<dbReference type="EMBL" id="JAMTCP010000035">
    <property type="protein sequence ID" value="MCP2261063.1"/>
    <property type="molecule type" value="Genomic_DNA"/>
</dbReference>
<reference evidence="1 2" key="1">
    <citation type="submission" date="2022-06" db="EMBL/GenBank/DDBJ databases">
        <title>Genomic Encyclopedia of Archaeal and Bacterial Type Strains, Phase II (KMG-II): from individual species to whole genera.</title>
        <authorList>
            <person name="Goeker M."/>
        </authorList>
    </citation>
    <scope>NUCLEOTIDE SEQUENCE [LARGE SCALE GENOMIC DNA]</scope>
    <source>
        <strain evidence="1 2">DSM 40477</strain>
    </source>
</reference>
<gene>
    <name evidence="1" type="ORF">LX15_004783</name>
</gene>
<accession>A0ABT1HZU9</accession>
<evidence type="ECO:0000313" key="2">
    <source>
        <dbReference type="Proteomes" id="UP001205311"/>
    </source>
</evidence>
<proteinExistence type="predicted"/>
<evidence type="ECO:0000313" key="1">
    <source>
        <dbReference type="EMBL" id="MCP2261063.1"/>
    </source>
</evidence>
<comment type="caution">
    <text evidence="1">The sequence shown here is derived from an EMBL/GenBank/DDBJ whole genome shotgun (WGS) entry which is preliminary data.</text>
</comment>